<dbReference type="Proteomes" id="UP001162992">
    <property type="component" value="Chromosome 5"/>
</dbReference>
<protein>
    <submittedName>
        <fullName evidence="1">Uncharacterized protein</fullName>
    </submittedName>
</protein>
<reference evidence="2" key="1">
    <citation type="journal article" date="2024" name="Proc. Natl. Acad. Sci. U.S.A.">
        <title>Extraordinary preservation of gene collinearity over three hundred million years revealed in homosporous lycophytes.</title>
        <authorList>
            <person name="Li C."/>
            <person name="Wickell D."/>
            <person name="Kuo L.Y."/>
            <person name="Chen X."/>
            <person name="Nie B."/>
            <person name="Liao X."/>
            <person name="Peng D."/>
            <person name="Ji J."/>
            <person name="Jenkins J."/>
            <person name="Williams M."/>
            <person name="Shu S."/>
            <person name="Plott C."/>
            <person name="Barry K."/>
            <person name="Rajasekar S."/>
            <person name="Grimwood J."/>
            <person name="Han X."/>
            <person name="Sun S."/>
            <person name="Hou Z."/>
            <person name="He W."/>
            <person name="Dai G."/>
            <person name="Sun C."/>
            <person name="Schmutz J."/>
            <person name="Leebens-Mack J.H."/>
            <person name="Li F.W."/>
            <person name="Wang L."/>
        </authorList>
    </citation>
    <scope>NUCLEOTIDE SEQUENCE [LARGE SCALE GENOMIC DNA]</scope>
    <source>
        <strain evidence="2">cv. PW_Plant_1</strain>
    </source>
</reference>
<sequence length="157" mass="17396">MDDCNAGVHSMDQNAIQPKMSANQHKKRPASPSLPSPPLSNRPRHESPFVACLPSPAPYRPPHIRSSVSSSPSSSSQNPIPPPSRVLLSRMRTFIYAGCRPFQASKCLYSLPTMSFPFRISPRHHILLHFLLLSQVGLGLTILIIGYHLLCVYGKFL</sequence>
<name>A0ACC2DKK0_DIPCM</name>
<keyword evidence="2" id="KW-1185">Reference proteome</keyword>
<organism evidence="1 2">
    <name type="scientific">Diphasiastrum complanatum</name>
    <name type="common">Issler's clubmoss</name>
    <name type="synonym">Lycopodium complanatum</name>
    <dbReference type="NCBI Taxonomy" id="34168"/>
    <lineage>
        <taxon>Eukaryota</taxon>
        <taxon>Viridiplantae</taxon>
        <taxon>Streptophyta</taxon>
        <taxon>Embryophyta</taxon>
        <taxon>Tracheophyta</taxon>
        <taxon>Lycopodiopsida</taxon>
        <taxon>Lycopodiales</taxon>
        <taxon>Lycopodiaceae</taxon>
        <taxon>Lycopodioideae</taxon>
        <taxon>Diphasiastrum</taxon>
    </lineage>
</organism>
<dbReference type="EMBL" id="CM055096">
    <property type="protein sequence ID" value="KAJ7554846.1"/>
    <property type="molecule type" value="Genomic_DNA"/>
</dbReference>
<evidence type="ECO:0000313" key="1">
    <source>
        <dbReference type="EMBL" id="KAJ7554846.1"/>
    </source>
</evidence>
<proteinExistence type="predicted"/>
<comment type="caution">
    <text evidence="1">The sequence shown here is derived from an EMBL/GenBank/DDBJ whole genome shotgun (WGS) entry which is preliminary data.</text>
</comment>
<accession>A0ACC2DKK0</accession>
<evidence type="ECO:0000313" key="2">
    <source>
        <dbReference type="Proteomes" id="UP001162992"/>
    </source>
</evidence>
<gene>
    <name evidence="1" type="ORF">O6H91_05G011900</name>
</gene>